<dbReference type="RefSeq" id="XP_070882757.1">
    <property type="nucleotide sequence ID" value="XM_071025980.1"/>
</dbReference>
<sequence length="137" mass="15698">MRRCRSNLGEQRQRMNLLSRIHFFFLRGSLPNPKLLVQSFSQPLSPWYDGRGSLPYAATSREDNKQIVVLLSVALNICHVPIDLPPSGKAVKRTLELEKHLTCPRRHRDERLLSAKYEPFALCSLWNVKRTSTAIGS</sequence>
<evidence type="ECO:0000313" key="2">
    <source>
        <dbReference type="Proteomes" id="UP001610432"/>
    </source>
</evidence>
<keyword evidence="2" id="KW-1185">Reference proteome</keyword>
<proteinExistence type="predicted"/>
<dbReference type="Proteomes" id="UP001610432">
    <property type="component" value="Unassembled WGS sequence"/>
</dbReference>
<accession>A0ABR4LGV1</accession>
<dbReference type="EMBL" id="JBFXLQ010000047">
    <property type="protein sequence ID" value="KAL2863778.1"/>
    <property type="molecule type" value="Genomic_DNA"/>
</dbReference>
<name>A0ABR4LGV1_9EURO</name>
<protein>
    <submittedName>
        <fullName evidence="1">Uncharacterized protein</fullName>
    </submittedName>
</protein>
<gene>
    <name evidence="1" type="ORF">BJX67DRAFT_234489</name>
</gene>
<reference evidence="1 2" key="1">
    <citation type="submission" date="2024-07" db="EMBL/GenBank/DDBJ databases">
        <title>Section-level genome sequencing and comparative genomics of Aspergillus sections Usti and Cavernicolus.</title>
        <authorList>
            <consortium name="Lawrence Berkeley National Laboratory"/>
            <person name="Nybo J.L."/>
            <person name="Vesth T.C."/>
            <person name="Theobald S."/>
            <person name="Frisvad J.C."/>
            <person name="Larsen T.O."/>
            <person name="Kjaerboelling I."/>
            <person name="Rothschild-Mancinelli K."/>
            <person name="Lyhne E.K."/>
            <person name="Kogle M.E."/>
            <person name="Barry K."/>
            <person name="Clum A."/>
            <person name="Na H."/>
            <person name="Ledsgaard L."/>
            <person name="Lin J."/>
            <person name="Lipzen A."/>
            <person name="Kuo A."/>
            <person name="Riley R."/>
            <person name="Mondo S."/>
            <person name="Labutti K."/>
            <person name="Haridas S."/>
            <person name="Pangalinan J."/>
            <person name="Salamov A.A."/>
            <person name="Simmons B.A."/>
            <person name="Magnuson J.K."/>
            <person name="Chen J."/>
            <person name="Drula E."/>
            <person name="Henrissat B."/>
            <person name="Wiebenga A."/>
            <person name="Lubbers R.J."/>
            <person name="Gomes A.C."/>
            <person name="Macurrencykelacurrency M.R."/>
            <person name="Stajich J."/>
            <person name="Grigoriev I.V."/>
            <person name="Mortensen U.H."/>
            <person name="De Vries R.P."/>
            <person name="Baker S.E."/>
            <person name="Andersen M.R."/>
        </authorList>
    </citation>
    <scope>NUCLEOTIDE SEQUENCE [LARGE SCALE GENOMIC DNA]</scope>
    <source>
        <strain evidence="1 2">CBS 449.75</strain>
    </source>
</reference>
<organism evidence="1 2">
    <name type="scientific">Aspergillus lucknowensis</name>
    <dbReference type="NCBI Taxonomy" id="176173"/>
    <lineage>
        <taxon>Eukaryota</taxon>
        <taxon>Fungi</taxon>
        <taxon>Dikarya</taxon>
        <taxon>Ascomycota</taxon>
        <taxon>Pezizomycotina</taxon>
        <taxon>Eurotiomycetes</taxon>
        <taxon>Eurotiomycetidae</taxon>
        <taxon>Eurotiales</taxon>
        <taxon>Aspergillaceae</taxon>
        <taxon>Aspergillus</taxon>
        <taxon>Aspergillus subgen. Nidulantes</taxon>
    </lineage>
</organism>
<evidence type="ECO:0000313" key="1">
    <source>
        <dbReference type="EMBL" id="KAL2863778.1"/>
    </source>
</evidence>
<comment type="caution">
    <text evidence="1">The sequence shown here is derived from an EMBL/GenBank/DDBJ whole genome shotgun (WGS) entry which is preliminary data.</text>
</comment>
<dbReference type="GeneID" id="98141052"/>